<reference evidence="2 3" key="1">
    <citation type="submission" date="2022-05" db="EMBL/GenBank/DDBJ databases">
        <title>Chromosome-level reference genomes for two strains of Caenorhabditis briggsae: an improved platform for comparative genomics.</title>
        <authorList>
            <person name="Stevens L."/>
            <person name="Andersen E.C."/>
        </authorList>
    </citation>
    <scope>NUCLEOTIDE SEQUENCE [LARGE SCALE GENOMIC DNA]</scope>
    <source>
        <strain evidence="2">QX1410_ONT</strain>
        <tissue evidence="2">Whole-organism</tissue>
    </source>
</reference>
<keyword evidence="1" id="KW-0472">Membrane</keyword>
<evidence type="ECO:0000256" key="1">
    <source>
        <dbReference type="SAM" id="Phobius"/>
    </source>
</evidence>
<keyword evidence="1" id="KW-0812">Transmembrane</keyword>
<name>A0AAE8ZN00_CAEBR</name>
<feature type="transmembrane region" description="Helical" evidence="1">
    <location>
        <begin position="59"/>
        <end position="75"/>
    </location>
</feature>
<gene>
    <name evidence="2" type="ORF">L3Y34_011020</name>
</gene>
<feature type="transmembrane region" description="Helical" evidence="1">
    <location>
        <begin position="22"/>
        <end position="38"/>
    </location>
</feature>
<dbReference type="Proteomes" id="UP000827892">
    <property type="component" value="Chromosome X"/>
</dbReference>
<evidence type="ECO:0000313" key="2">
    <source>
        <dbReference type="EMBL" id="ULT80851.1"/>
    </source>
</evidence>
<organism evidence="2 3">
    <name type="scientific">Caenorhabditis briggsae</name>
    <dbReference type="NCBI Taxonomy" id="6238"/>
    <lineage>
        <taxon>Eukaryota</taxon>
        <taxon>Metazoa</taxon>
        <taxon>Ecdysozoa</taxon>
        <taxon>Nematoda</taxon>
        <taxon>Chromadorea</taxon>
        <taxon>Rhabditida</taxon>
        <taxon>Rhabditina</taxon>
        <taxon>Rhabditomorpha</taxon>
        <taxon>Rhabditoidea</taxon>
        <taxon>Rhabditidae</taxon>
        <taxon>Peloderinae</taxon>
        <taxon>Caenorhabditis</taxon>
    </lineage>
</organism>
<dbReference type="AlphaFoldDB" id="A0AAE8ZN00"/>
<evidence type="ECO:0000313" key="3">
    <source>
        <dbReference type="Proteomes" id="UP000827892"/>
    </source>
</evidence>
<dbReference type="EMBL" id="CP090896">
    <property type="protein sequence ID" value="ULT80851.1"/>
    <property type="molecule type" value="Genomic_DNA"/>
</dbReference>
<keyword evidence="1" id="KW-1133">Transmembrane helix</keyword>
<sequence length="90" mass="10376">MSDHCSCCKKCITSRTPKLSPVALHVLLAIGHLVYILFGSTQCKYHLYLNLRHVIQHQLFIFFKSCTIITSFYHIQTSCLSQSTGRLRQF</sequence>
<protein>
    <submittedName>
        <fullName evidence="2">Uncharacterized protein</fullName>
    </submittedName>
</protein>
<proteinExistence type="predicted"/>
<accession>A0AAE8ZN00</accession>